<comment type="subcellular location">
    <subcellularLocation>
        <location evidence="1">Nucleus</location>
    </subcellularLocation>
</comment>
<feature type="compositionally biased region" description="Basic and acidic residues" evidence="6">
    <location>
        <begin position="85"/>
        <end position="97"/>
    </location>
</feature>
<feature type="compositionally biased region" description="Pro residues" evidence="6">
    <location>
        <begin position="322"/>
        <end position="332"/>
    </location>
</feature>
<evidence type="ECO:0000256" key="1">
    <source>
        <dbReference type="ARBA" id="ARBA00004123"/>
    </source>
</evidence>
<evidence type="ECO:0000313" key="9">
    <source>
        <dbReference type="Proteomes" id="UP000607653"/>
    </source>
</evidence>
<accession>A0A822ZNJ2</accession>
<keyword evidence="3" id="KW-0238">DNA-binding</keyword>
<keyword evidence="4" id="KW-0804">Transcription</keyword>
<keyword evidence="9" id="KW-1185">Reference proteome</keyword>
<dbReference type="Pfam" id="PF01429">
    <property type="entry name" value="MBD"/>
    <property type="match status" value="1"/>
</dbReference>
<feature type="region of interest" description="Disordered" evidence="6">
    <location>
        <begin position="1"/>
        <end position="20"/>
    </location>
</feature>
<proteinExistence type="predicted"/>
<evidence type="ECO:0000256" key="6">
    <source>
        <dbReference type="SAM" id="MobiDB-lite"/>
    </source>
</evidence>
<sequence length="332" mass="36030">MASSVVEKETQTPGKEEVVSVELTAPTGWKKKVIPKKGGTPKKNEIIFIAPTGEEINNKRQLEQYLKSHPGGPAVSEFDWGTGETPRRSARISEKAKAAPPPEPEPPKKRSRKSSGSKKDSNETEVSPEGSEKKNEVQMQEAEADKKNIGEIKMEKAVTAENEGMNEDKKQDDSGEASVDKSDVGKDIKGDELTKNDSTETEAADAEKAQVPEKGEPLQTEADKKDCLNHAEQEKPETAVANEVKHEEVGEKMKHNKSPPEPIGEIKENQSGPANEDQYGLHVEEKGKKTEGPVIENCSQNGEAGETKTQEVNQIGRVGSQQPPPAPAPVSC</sequence>
<gene>
    <name evidence="8" type="ORF">HUJ06_003169</name>
</gene>
<evidence type="ECO:0000256" key="3">
    <source>
        <dbReference type="ARBA" id="ARBA00023125"/>
    </source>
</evidence>
<organism evidence="8 9">
    <name type="scientific">Nelumbo nucifera</name>
    <name type="common">Sacred lotus</name>
    <dbReference type="NCBI Taxonomy" id="4432"/>
    <lineage>
        <taxon>Eukaryota</taxon>
        <taxon>Viridiplantae</taxon>
        <taxon>Streptophyta</taxon>
        <taxon>Embryophyta</taxon>
        <taxon>Tracheophyta</taxon>
        <taxon>Spermatophyta</taxon>
        <taxon>Magnoliopsida</taxon>
        <taxon>Proteales</taxon>
        <taxon>Nelumbonaceae</taxon>
        <taxon>Nelumbo</taxon>
    </lineage>
</organism>
<evidence type="ECO:0000313" key="8">
    <source>
        <dbReference type="EMBL" id="DAD44939.1"/>
    </source>
</evidence>
<keyword evidence="2" id="KW-0805">Transcription regulation</keyword>
<dbReference type="PANTHER" id="PTHR33729">
    <property type="entry name" value="METHYL-CPG BINDING DOMAIN CONTAINING PROTEIN, EXPRESSED"/>
    <property type="match status" value="1"/>
</dbReference>
<keyword evidence="5" id="KW-0539">Nucleus</keyword>
<dbReference type="InterPro" id="IPR001739">
    <property type="entry name" value="Methyl_CpG_DNA-bd"/>
</dbReference>
<dbReference type="Gene3D" id="3.30.890.10">
    <property type="entry name" value="Methyl-cpg-binding Protein 2, Chain A"/>
    <property type="match status" value="1"/>
</dbReference>
<dbReference type="PROSITE" id="PS50982">
    <property type="entry name" value="MBD"/>
    <property type="match status" value="1"/>
</dbReference>
<feature type="domain" description="MBD" evidence="7">
    <location>
        <begin position="15"/>
        <end position="85"/>
    </location>
</feature>
<reference evidence="8 9" key="1">
    <citation type="journal article" date="2020" name="Mol. Biol. Evol.">
        <title>Distinct Expression and Methylation Patterns for Genes with Different Fates following a Single Whole-Genome Duplication in Flowering Plants.</title>
        <authorList>
            <person name="Shi T."/>
            <person name="Rahmani R.S."/>
            <person name="Gugger P.F."/>
            <person name="Wang M."/>
            <person name="Li H."/>
            <person name="Zhang Y."/>
            <person name="Li Z."/>
            <person name="Wang Q."/>
            <person name="Van de Peer Y."/>
            <person name="Marchal K."/>
            <person name="Chen J."/>
        </authorList>
    </citation>
    <scope>NUCLEOTIDE SEQUENCE [LARGE SCALE GENOMIC DNA]</scope>
    <source>
        <tissue evidence="8">Leaf</tissue>
    </source>
</reference>
<dbReference type="Proteomes" id="UP000607653">
    <property type="component" value="Unassembled WGS sequence"/>
</dbReference>
<dbReference type="InterPro" id="IPR016177">
    <property type="entry name" value="DNA-bd_dom_sf"/>
</dbReference>
<evidence type="ECO:0000256" key="5">
    <source>
        <dbReference type="ARBA" id="ARBA00023242"/>
    </source>
</evidence>
<comment type="caution">
    <text evidence="8">The sequence shown here is derived from an EMBL/GenBank/DDBJ whole genome shotgun (WGS) entry which is preliminary data.</text>
</comment>
<dbReference type="GO" id="GO:0003677">
    <property type="term" value="F:DNA binding"/>
    <property type="evidence" value="ECO:0007669"/>
    <property type="project" value="UniProtKB-KW"/>
</dbReference>
<dbReference type="SUPFAM" id="SSF54171">
    <property type="entry name" value="DNA-binding domain"/>
    <property type="match status" value="1"/>
</dbReference>
<name>A0A822ZNJ2_NELNU</name>
<evidence type="ECO:0000256" key="4">
    <source>
        <dbReference type="ARBA" id="ARBA00023163"/>
    </source>
</evidence>
<dbReference type="AlphaFoldDB" id="A0A822ZNJ2"/>
<feature type="compositionally biased region" description="Basic and acidic residues" evidence="6">
    <location>
        <begin position="1"/>
        <end position="18"/>
    </location>
</feature>
<feature type="compositionally biased region" description="Basic and acidic residues" evidence="6">
    <location>
        <begin position="166"/>
        <end position="198"/>
    </location>
</feature>
<feature type="compositionally biased region" description="Basic and acidic residues" evidence="6">
    <location>
        <begin position="143"/>
        <end position="158"/>
    </location>
</feature>
<dbReference type="GO" id="GO:0005634">
    <property type="term" value="C:nucleus"/>
    <property type="evidence" value="ECO:0007669"/>
    <property type="project" value="UniProtKB-SubCell"/>
</dbReference>
<evidence type="ECO:0000256" key="2">
    <source>
        <dbReference type="ARBA" id="ARBA00023015"/>
    </source>
</evidence>
<dbReference type="PANTHER" id="PTHR33729:SF6">
    <property type="entry name" value="METHYL-CPG-BINDING DOMAIN-CONTAINING PROTEIN 11"/>
    <property type="match status" value="1"/>
</dbReference>
<feature type="compositionally biased region" description="Basic and acidic residues" evidence="6">
    <location>
        <begin position="282"/>
        <end position="291"/>
    </location>
</feature>
<feature type="region of interest" description="Disordered" evidence="6">
    <location>
        <begin position="64"/>
        <end position="332"/>
    </location>
</feature>
<dbReference type="EMBL" id="DUZY01000007">
    <property type="protein sequence ID" value="DAD44939.1"/>
    <property type="molecule type" value="Genomic_DNA"/>
</dbReference>
<feature type="compositionally biased region" description="Basic and acidic residues" evidence="6">
    <location>
        <begin position="205"/>
        <end position="253"/>
    </location>
</feature>
<dbReference type="InterPro" id="IPR039622">
    <property type="entry name" value="MBD10/11"/>
</dbReference>
<protein>
    <recommendedName>
        <fullName evidence="7">MBD domain-containing protein</fullName>
    </recommendedName>
</protein>
<evidence type="ECO:0000259" key="7">
    <source>
        <dbReference type="PROSITE" id="PS50982"/>
    </source>
</evidence>